<dbReference type="AlphaFoldDB" id="A0A191ZWS4"/>
<dbReference type="InterPro" id="IPR030678">
    <property type="entry name" value="Peptide/Ni-bd"/>
</dbReference>
<dbReference type="SUPFAM" id="SSF53850">
    <property type="entry name" value="Periplasmic binding protein-like II"/>
    <property type="match status" value="1"/>
</dbReference>
<evidence type="ECO:0000256" key="2">
    <source>
        <dbReference type="ARBA" id="ARBA00004418"/>
    </source>
</evidence>
<dbReference type="PANTHER" id="PTHR30290:SF32">
    <property type="entry name" value="GLUTATHIONE-BINDING PROTEIN GSIB"/>
    <property type="match status" value="1"/>
</dbReference>
<dbReference type="GO" id="GO:0030288">
    <property type="term" value="C:outer membrane-bounded periplasmic space"/>
    <property type="evidence" value="ECO:0007669"/>
    <property type="project" value="TreeGrafter"/>
</dbReference>
<evidence type="ECO:0000256" key="5">
    <source>
        <dbReference type="ARBA" id="ARBA00022448"/>
    </source>
</evidence>
<evidence type="ECO:0000256" key="1">
    <source>
        <dbReference type="ARBA" id="ARBA00003489"/>
    </source>
</evidence>
<evidence type="ECO:0000313" key="9">
    <source>
        <dbReference type="Proteomes" id="UP000078572"/>
    </source>
</evidence>
<proteinExistence type="inferred from homology"/>
<evidence type="ECO:0000313" key="8">
    <source>
        <dbReference type="EMBL" id="ANJ72564.1"/>
    </source>
</evidence>
<dbReference type="FunFam" id="3.10.105.10:FF:000003">
    <property type="entry name" value="Glutathione ABC transporter substrate-binding protein GsiB"/>
    <property type="match status" value="1"/>
</dbReference>
<keyword evidence="6" id="KW-0732">Signal</keyword>
<dbReference type="Proteomes" id="UP000078572">
    <property type="component" value="Chromosome 1"/>
</dbReference>
<dbReference type="GO" id="GO:0042938">
    <property type="term" value="P:dipeptide transport"/>
    <property type="evidence" value="ECO:0007669"/>
    <property type="project" value="TreeGrafter"/>
</dbReference>
<dbReference type="GeneID" id="61526117"/>
<dbReference type="Gene3D" id="3.90.76.10">
    <property type="entry name" value="Dipeptide-binding Protein, Domain 1"/>
    <property type="match status" value="1"/>
</dbReference>
<dbReference type="EMBL" id="CP016022">
    <property type="protein sequence ID" value="ANJ72564.1"/>
    <property type="molecule type" value="Genomic_DNA"/>
</dbReference>
<keyword evidence="5" id="KW-0813">Transport</keyword>
<evidence type="ECO:0000256" key="3">
    <source>
        <dbReference type="ARBA" id="ARBA00005695"/>
    </source>
</evidence>
<dbReference type="Gene3D" id="3.10.105.10">
    <property type="entry name" value="Dipeptide-binding Protein, Domain 3"/>
    <property type="match status" value="1"/>
</dbReference>
<dbReference type="PIRSF" id="PIRSF002741">
    <property type="entry name" value="MppA"/>
    <property type="match status" value="1"/>
</dbReference>
<protein>
    <recommendedName>
        <fullName evidence="4">Glutathione-binding protein GsiB</fullName>
    </recommendedName>
</protein>
<evidence type="ECO:0000256" key="6">
    <source>
        <dbReference type="ARBA" id="ARBA00022729"/>
    </source>
</evidence>
<dbReference type="OrthoDB" id="9801799at2"/>
<sequence>MFNRFAHRFTSAPRAAMVASGLALAAFTMPAFAAKDAVMAVYSTFTTMDPYDANDTLSFSAAKSFYQGLFGFDKDMKLVNVLCESYDVSKDGLVYTFKLHKGVKFHDGTTFDANAVKANLDRVTDPANKLKRFVLFNRVAKTEVVDPYTARVTLKEPFSPFINVLAHPSAAMISPTALKKYGKDIAFHPVGTGPFEFVEWKQTDYLKGKKFDGYWKQGLPKIDTITWKPVVDNNTRATVMQTGEADFAFSIPFEQAAVLKGSPKVDLIAAPSIIQRYITFNTRVKPFDNPKVRQAINYAINKDALTKVAFSGYAVPSDGVVPQGVDYATKLGPWPYNPAKAKELLKEAGYPNGFETQLWSAYNHTTAQKIIQFVQQQLAQVGIKAQVQALEAGQRVEKVESVQKPEDAGVRMYYIGWSSSTGESDWALRPLLASESMPPKQLNTAYYKNDQVDADIAGALRTTDRAEKTKLYTDAQKRIWEDAPWAFLVTEKIVYARSKRLSGAYVAPDGSFSFDDIDIKQ</sequence>
<comment type="similarity">
    <text evidence="3">Belongs to the bacterial solute-binding protein 5 family.</text>
</comment>
<dbReference type="Gene3D" id="3.40.190.10">
    <property type="entry name" value="Periplasmic binding protein-like II"/>
    <property type="match status" value="1"/>
</dbReference>
<dbReference type="CDD" id="cd08499">
    <property type="entry name" value="PBP2_Ylib_like"/>
    <property type="match status" value="1"/>
</dbReference>
<gene>
    <name evidence="8" type="ORF">A9Y76_08810</name>
</gene>
<evidence type="ECO:0000256" key="7">
    <source>
        <dbReference type="ARBA" id="ARBA00022764"/>
    </source>
</evidence>
<dbReference type="GO" id="GO:1904680">
    <property type="term" value="F:peptide transmembrane transporter activity"/>
    <property type="evidence" value="ECO:0007669"/>
    <property type="project" value="TreeGrafter"/>
</dbReference>
<evidence type="ECO:0000256" key="4">
    <source>
        <dbReference type="ARBA" id="ARBA00017393"/>
    </source>
</evidence>
<dbReference type="RefSeq" id="WP_064803608.1">
    <property type="nucleotide sequence ID" value="NZ_CP016022.1"/>
</dbReference>
<dbReference type="Pfam" id="PF00496">
    <property type="entry name" value="SBP_bac_5"/>
    <property type="match status" value="1"/>
</dbReference>
<comment type="subcellular location">
    <subcellularLocation>
        <location evidence="2">Periplasm</location>
    </subcellularLocation>
</comment>
<organism evidence="8 9">
    <name type="scientific">Ralstonia insidiosa</name>
    <dbReference type="NCBI Taxonomy" id="190721"/>
    <lineage>
        <taxon>Bacteria</taxon>
        <taxon>Pseudomonadati</taxon>
        <taxon>Pseudomonadota</taxon>
        <taxon>Betaproteobacteria</taxon>
        <taxon>Burkholderiales</taxon>
        <taxon>Burkholderiaceae</taxon>
        <taxon>Ralstonia</taxon>
    </lineage>
</organism>
<dbReference type="GO" id="GO:0043190">
    <property type="term" value="C:ATP-binding cassette (ABC) transporter complex"/>
    <property type="evidence" value="ECO:0007669"/>
    <property type="project" value="InterPro"/>
</dbReference>
<reference evidence="9" key="1">
    <citation type="submission" date="2016-06" db="EMBL/GenBank/DDBJ databases">
        <authorList>
            <person name="Xu Y."/>
            <person name="Nagy A."/>
            <person name="Yan X."/>
            <person name="Kim S.W."/>
            <person name="Haley B."/>
            <person name="Liu N.T."/>
            <person name="Nou X."/>
        </authorList>
    </citation>
    <scope>NUCLEOTIDE SEQUENCE [LARGE SCALE GENOMIC DNA]</scope>
    <source>
        <strain evidence="9">ATCC 49129</strain>
    </source>
</reference>
<dbReference type="InterPro" id="IPR039424">
    <property type="entry name" value="SBP_5"/>
</dbReference>
<keyword evidence="7" id="KW-0574">Periplasm</keyword>
<comment type="function">
    <text evidence="1">Part of the ABC transporter complex GsiABCD involved in glutathione import. Binds glutathione.</text>
</comment>
<name>A0A191ZWS4_9RALS</name>
<keyword evidence="9" id="KW-1185">Reference proteome</keyword>
<dbReference type="NCBIfam" id="NF011942">
    <property type="entry name" value="PRK15413.1"/>
    <property type="match status" value="1"/>
</dbReference>
<dbReference type="PANTHER" id="PTHR30290">
    <property type="entry name" value="PERIPLASMIC BINDING COMPONENT OF ABC TRANSPORTER"/>
    <property type="match status" value="1"/>
</dbReference>
<dbReference type="STRING" id="190721.ACS15_1975"/>
<dbReference type="InterPro" id="IPR000914">
    <property type="entry name" value="SBP_5_dom"/>
</dbReference>
<accession>A0A191ZWS4</accession>